<feature type="compositionally biased region" description="Polar residues" evidence="14">
    <location>
        <begin position="358"/>
        <end position="374"/>
    </location>
</feature>
<dbReference type="InterPro" id="IPR012677">
    <property type="entry name" value="Nucleotide-bd_a/b_plait_sf"/>
</dbReference>
<feature type="region of interest" description="Disordered" evidence="14">
    <location>
        <begin position="450"/>
        <end position="473"/>
    </location>
</feature>
<keyword evidence="8 13" id="KW-0175">Coiled coil</keyword>
<reference evidence="18 19" key="1">
    <citation type="journal article" date="2014" name="BMC Genomics">
        <title>Adaptive genomic structural variation in the grape powdery mildew pathogen, Erysiphe necator.</title>
        <authorList>
            <person name="Jones L."/>
            <person name="Riaz S."/>
            <person name="Morales-Cruz A."/>
            <person name="Amrine K.C."/>
            <person name="McGuire B."/>
            <person name="Gubler W.D."/>
            <person name="Walker M.A."/>
            <person name="Cantu D."/>
        </authorList>
    </citation>
    <scope>NUCLEOTIDE SEQUENCE [LARGE SCALE GENOMIC DNA]</scope>
    <source>
        <strain evidence="19">c</strain>
    </source>
</reference>
<dbReference type="InterPro" id="IPR000504">
    <property type="entry name" value="RRM_dom"/>
</dbReference>
<name>A0A0B1P451_UNCNE</name>
<evidence type="ECO:0000313" key="18">
    <source>
        <dbReference type="EMBL" id="KHJ33462.1"/>
    </source>
</evidence>
<feature type="region of interest" description="Disordered" evidence="14">
    <location>
        <begin position="556"/>
        <end position="594"/>
    </location>
</feature>
<dbReference type="Proteomes" id="UP000030854">
    <property type="component" value="Unassembled WGS sequence"/>
</dbReference>
<feature type="compositionally biased region" description="Basic residues" evidence="14">
    <location>
        <begin position="1051"/>
        <end position="1063"/>
    </location>
</feature>
<sequence>MSPQDSFIDEDEESCPLCVEEFDLSDKNFWPCPCGYQICQFCYNNIKNNINGLCPACRRPYDEKNIEWKVVTPEEIAQFKANVQKNAKKKQEQRQKEAQKREVESMNRKHLSGLRVVQKNLVYVVGISSGIPEQEILSTLRGEKYFGQYGKIVKIVVSNKRQGDSSTGGQSLGVYVTFARKEDAARCIAAVNGSQNGDRILRAQLGTTKYCSAYLRNETCTNKNCMFLHEPGDNDDSYSRQDLSSINSVNQERPFSSVISAATSSRQTPHTQSLYTPNSQTQAIVRECSKDESDNGDGSALPSSASWANRGLSQRNRRDSHSTNGATSSPAISQCLPVTAEVAEESPKEHLQPKSENDSQPPADSVNNTEVKSTKQDTVLSSLLAAINSPLLSFPPPKSAGELYNYNKYPPLFDEWGGRKRKVMREQLKDSHKTVPKNFQEDLQSMPELLEEEEPESGSLQLGGEPEDQEASREGALLTSYHNPRQSSSQIPIQRFTTSGPFGPRLGPAFPKNLNNLNSVNGRALTPLQQQQFLLMKTGQQAEYIDQYSPGIGSQYTQNSTPFQHHGHGRQASRYNFNNDTSSSSTATKTSGNAKILSQQSSLISSSNLSQQAGFYPSIQGPPPGLKSSGTPPTNGSMFTQNIGLGSSVSGALLGGIQKENNGDMLRDMIRGRGTASGSQTHDSGKHDQLFHSFDDARSSVDALVGDNTIEDFGRVFDSFSQVSRCSTPLIPPGFGLPHINPTANIREEPIPRYLSRIVPTSAPFTPRRNFSRAGIQQAQTTPVHTRTPLMNSSELVSTHQKDMRTQKTTPFKSNKSQITSSTLQSEEFPALETGSVKTFSPPTSKVVLPSSLVSSSKQPNSPVAPPLVVQGPQESRATPISTSSAPIKSSHKGIDLIKSPKQAAAFPPLPATTTPVVNAQIQRNIPKTLRLTSTPKPDNMVNNITTSSSISSSLPSQVPVSRHPSLTSNIRLESPDTPSSEIVSDNASITSTSLSRANSPPPTKVGSAPVRATTKSSQKKQRQAQKEKGRAGIGPIVVAEPEVEIAPIMGRKKKQKKDRMHRSVSGLAPNLNRPHSPGNGSTIGSEVGPTKENLKSEKYEPSAREKINEPVSSKMQKKALDAKKISGEKIQSLTATDSASTENVKTEKEKEKDPITKPPPTPAAIFHKLLSTGAIKDANELFFLKNVSSSYRHIDLPDKTNRFEISQKLIITPEEHETLLAGKSVHKISEAGHRIMLTPNGDCVRNLTEEEEKLYLDYQARLAMDTGPAMFLSAKHTGQSGFTMIGGRAVPSGTPSYFPTPNKGNGLDAVSKIQRDEALNYINQYVLPTLSSNTQLDKTFNASAIQGEMMRSTAHLNTSWRSWGPYDRTPTPVGPGDFYTGNYPNNDGMIDDITTHFAIGDINRQSVINDPNTTTTTTLLSLSDAESAMQLARKEADSLEKKLNLLIKKNRKMLLGIGH</sequence>
<dbReference type="OMA" id="CLITPRG"/>
<feature type="compositionally biased region" description="Polar residues" evidence="14">
    <location>
        <begin position="301"/>
        <end position="314"/>
    </location>
</feature>
<dbReference type="HOGENOM" id="CLU_001793_0_0_1"/>
<feature type="region of interest" description="Disordered" evidence="14">
    <location>
        <begin position="614"/>
        <end position="642"/>
    </location>
</feature>
<protein>
    <submittedName>
        <fullName evidence="18">Putative rna recognition domain-containing protein</fullName>
    </submittedName>
</protein>
<dbReference type="PROSITE" id="PS50089">
    <property type="entry name" value="ZF_RING_2"/>
    <property type="match status" value="1"/>
</dbReference>
<feature type="compositionally biased region" description="Polar residues" evidence="14">
    <location>
        <begin position="931"/>
        <end position="944"/>
    </location>
</feature>
<feature type="compositionally biased region" description="Polar residues" evidence="14">
    <location>
        <begin position="261"/>
        <end position="283"/>
    </location>
</feature>
<evidence type="ECO:0000256" key="4">
    <source>
        <dbReference type="ARBA" id="ARBA00022771"/>
    </source>
</evidence>
<dbReference type="PROSITE" id="PS50103">
    <property type="entry name" value="ZF_C3H1"/>
    <property type="match status" value="1"/>
</dbReference>
<feature type="compositionally biased region" description="Polar residues" evidence="14">
    <location>
        <begin position="873"/>
        <end position="888"/>
    </location>
</feature>
<dbReference type="SUPFAM" id="SSF54928">
    <property type="entry name" value="RNA-binding domain, RBD"/>
    <property type="match status" value="1"/>
</dbReference>
<evidence type="ECO:0000256" key="3">
    <source>
        <dbReference type="ARBA" id="ARBA00022723"/>
    </source>
</evidence>
<dbReference type="GO" id="GO:0030015">
    <property type="term" value="C:CCR4-NOT core complex"/>
    <property type="evidence" value="ECO:0007669"/>
    <property type="project" value="UniProtKB-ARBA"/>
</dbReference>
<evidence type="ECO:0000256" key="13">
    <source>
        <dbReference type="SAM" id="Coils"/>
    </source>
</evidence>
<dbReference type="Gene3D" id="3.30.70.330">
    <property type="match status" value="1"/>
</dbReference>
<dbReference type="Gene3D" id="3.30.40.10">
    <property type="entry name" value="Zinc/RING finger domain, C3HC4 (zinc finger)"/>
    <property type="match status" value="1"/>
</dbReference>
<feature type="compositionally biased region" description="Low complexity" evidence="14">
    <location>
        <begin position="945"/>
        <end position="962"/>
    </location>
</feature>
<feature type="domain" description="RING-type" evidence="15">
    <location>
        <begin position="15"/>
        <end position="58"/>
    </location>
</feature>
<feature type="compositionally biased region" description="Polar residues" evidence="14">
    <location>
        <begin position="807"/>
        <end position="826"/>
    </location>
</feature>
<organism evidence="18 19">
    <name type="scientific">Uncinula necator</name>
    <name type="common">Grape powdery mildew</name>
    <dbReference type="NCBI Taxonomy" id="52586"/>
    <lineage>
        <taxon>Eukaryota</taxon>
        <taxon>Fungi</taxon>
        <taxon>Dikarya</taxon>
        <taxon>Ascomycota</taxon>
        <taxon>Pezizomycotina</taxon>
        <taxon>Leotiomycetes</taxon>
        <taxon>Erysiphales</taxon>
        <taxon>Erysiphaceae</taxon>
        <taxon>Erysiphe</taxon>
    </lineage>
</organism>
<dbReference type="EMBL" id="JNVN01001413">
    <property type="protein sequence ID" value="KHJ33462.1"/>
    <property type="molecule type" value="Genomic_DNA"/>
</dbReference>
<keyword evidence="19" id="KW-1185">Reference proteome</keyword>
<feature type="coiled-coil region" evidence="13">
    <location>
        <begin position="1423"/>
        <end position="1450"/>
    </location>
</feature>
<feature type="region of interest" description="Disordered" evidence="14">
    <location>
        <begin position="796"/>
        <end position="892"/>
    </location>
</feature>
<dbReference type="InterPro" id="IPR003954">
    <property type="entry name" value="RRM_euk-type"/>
</dbReference>
<evidence type="ECO:0000313" key="19">
    <source>
        <dbReference type="Proteomes" id="UP000030854"/>
    </source>
</evidence>
<dbReference type="STRING" id="52586.A0A0B1P451"/>
<evidence type="ECO:0000259" key="17">
    <source>
        <dbReference type="PROSITE" id="PS50103"/>
    </source>
</evidence>
<feature type="compositionally biased region" description="Polar residues" evidence="14">
    <location>
        <begin position="965"/>
        <end position="999"/>
    </location>
</feature>
<dbReference type="InterPro" id="IPR034261">
    <property type="entry name" value="CNOT4_RRM"/>
</dbReference>
<evidence type="ECO:0000256" key="14">
    <source>
        <dbReference type="SAM" id="MobiDB-lite"/>
    </source>
</evidence>
<feature type="compositionally biased region" description="Polar residues" evidence="14">
    <location>
        <begin position="1130"/>
        <end position="1141"/>
    </location>
</feature>
<feature type="compositionally biased region" description="Polar residues" evidence="14">
    <location>
        <begin position="628"/>
        <end position="642"/>
    </location>
</feature>
<keyword evidence="6 11" id="KW-0694">RNA-binding</keyword>
<dbReference type="FunFam" id="3.30.70.330:FF:000257">
    <property type="entry name" value="CCR4-NOT core complex subunit Not4"/>
    <property type="match status" value="1"/>
</dbReference>
<dbReference type="InterPro" id="IPR001841">
    <property type="entry name" value="Znf_RING"/>
</dbReference>
<feature type="compositionally biased region" description="Polar residues" evidence="14">
    <location>
        <begin position="322"/>
        <end position="332"/>
    </location>
</feature>
<keyword evidence="10" id="KW-0539">Nucleus</keyword>
<dbReference type="InterPro" id="IPR013083">
    <property type="entry name" value="Znf_RING/FYVE/PHD"/>
</dbReference>
<gene>
    <name evidence="18" type="ORF">EV44_g4645</name>
</gene>
<dbReference type="GO" id="GO:0010557">
    <property type="term" value="P:positive regulation of macromolecule biosynthetic process"/>
    <property type="evidence" value="ECO:0007669"/>
    <property type="project" value="UniProtKB-ARBA"/>
</dbReference>
<feature type="zinc finger region" description="C3H1-type" evidence="12">
    <location>
        <begin position="205"/>
        <end position="232"/>
    </location>
</feature>
<evidence type="ECO:0000256" key="9">
    <source>
        <dbReference type="ARBA" id="ARBA00023163"/>
    </source>
</evidence>
<feature type="compositionally biased region" description="Basic and acidic residues" evidence="14">
    <location>
        <begin position="1093"/>
        <end position="1109"/>
    </location>
</feature>
<evidence type="ECO:0000256" key="12">
    <source>
        <dbReference type="PROSITE-ProRule" id="PRU00723"/>
    </source>
</evidence>
<dbReference type="InterPro" id="IPR039515">
    <property type="entry name" value="NOT4_mRING-HC-C4C4"/>
</dbReference>
<feature type="compositionally biased region" description="Low complexity" evidence="14">
    <location>
        <begin position="581"/>
        <end position="594"/>
    </location>
</feature>
<keyword evidence="5 12" id="KW-0862">Zinc</keyword>
<keyword evidence="3 12" id="KW-0479">Metal-binding</keyword>
<dbReference type="GO" id="GO:0061630">
    <property type="term" value="F:ubiquitin protein ligase activity"/>
    <property type="evidence" value="ECO:0007669"/>
    <property type="project" value="UniProtKB-ARBA"/>
</dbReference>
<keyword evidence="2" id="KW-0678">Repressor</keyword>
<feature type="compositionally biased region" description="Basic and acidic residues" evidence="14">
    <location>
        <begin position="1119"/>
        <end position="1128"/>
    </location>
</feature>
<evidence type="ECO:0000256" key="1">
    <source>
        <dbReference type="ARBA" id="ARBA00004123"/>
    </source>
</evidence>
<dbReference type="GO" id="GO:0008270">
    <property type="term" value="F:zinc ion binding"/>
    <property type="evidence" value="ECO:0007669"/>
    <property type="project" value="UniProtKB-KW"/>
</dbReference>
<dbReference type="PROSITE" id="PS50102">
    <property type="entry name" value="RRM"/>
    <property type="match status" value="1"/>
</dbReference>
<dbReference type="SUPFAM" id="SSF57850">
    <property type="entry name" value="RING/U-box"/>
    <property type="match status" value="1"/>
</dbReference>
<dbReference type="InterPro" id="IPR039780">
    <property type="entry name" value="Mot2"/>
</dbReference>
<evidence type="ECO:0000256" key="10">
    <source>
        <dbReference type="ARBA" id="ARBA00023242"/>
    </source>
</evidence>
<dbReference type="GO" id="GO:0051254">
    <property type="term" value="P:positive regulation of RNA metabolic process"/>
    <property type="evidence" value="ECO:0007669"/>
    <property type="project" value="UniProtKB-ARBA"/>
</dbReference>
<feature type="region of interest" description="Disordered" evidence="14">
    <location>
        <begin position="261"/>
        <end position="374"/>
    </location>
</feature>
<keyword evidence="4 12" id="KW-0863">Zinc-finger</keyword>
<evidence type="ECO:0000256" key="5">
    <source>
        <dbReference type="ARBA" id="ARBA00022833"/>
    </source>
</evidence>
<dbReference type="CDD" id="cd16618">
    <property type="entry name" value="mRING-HC-C4C4_CNOT4"/>
    <property type="match status" value="1"/>
</dbReference>
<dbReference type="PANTHER" id="PTHR12603">
    <property type="entry name" value="CCR4-NOT TRANSCRIPTION COMPLEX RELATED"/>
    <property type="match status" value="1"/>
</dbReference>
<dbReference type="Pfam" id="PF14570">
    <property type="entry name" value="zf-RING_4"/>
    <property type="match status" value="1"/>
</dbReference>
<dbReference type="GO" id="GO:0000956">
    <property type="term" value="P:nuclear-transcribed mRNA catabolic process"/>
    <property type="evidence" value="ECO:0007669"/>
    <property type="project" value="UniProtKB-ARBA"/>
</dbReference>
<comment type="caution">
    <text evidence="18">The sequence shown here is derived from an EMBL/GenBank/DDBJ whole genome shotgun (WGS) entry which is preliminary data.</text>
</comment>
<dbReference type="InterPro" id="IPR000571">
    <property type="entry name" value="Znf_CCCH"/>
</dbReference>
<dbReference type="Pfam" id="PF00076">
    <property type="entry name" value="RRM_1"/>
    <property type="match status" value="1"/>
</dbReference>
<dbReference type="CDD" id="cd12438">
    <property type="entry name" value="RRM_CNOT4"/>
    <property type="match status" value="1"/>
</dbReference>
<dbReference type="GO" id="GO:0016567">
    <property type="term" value="P:protein ubiquitination"/>
    <property type="evidence" value="ECO:0007669"/>
    <property type="project" value="TreeGrafter"/>
</dbReference>
<feature type="domain" description="C3H1-type" evidence="17">
    <location>
        <begin position="205"/>
        <end position="232"/>
    </location>
</feature>
<keyword evidence="7" id="KW-0805">Transcription regulation</keyword>
<feature type="compositionally biased region" description="Low complexity" evidence="14">
    <location>
        <begin position="841"/>
        <end position="862"/>
    </location>
</feature>
<evidence type="ECO:0000256" key="8">
    <source>
        <dbReference type="ARBA" id="ARBA00023054"/>
    </source>
</evidence>
<feature type="region of interest" description="Disordered" evidence="14">
    <location>
        <begin position="1048"/>
        <end position="1162"/>
    </location>
</feature>
<feature type="region of interest" description="Disordered" evidence="14">
    <location>
        <begin position="931"/>
        <end position="1036"/>
    </location>
</feature>
<feature type="compositionally biased region" description="Basic and acidic residues" evidence="14">
    <location>
        <begin position="89"/>
        <end position="104"/>
    </location>
</feature>
<feature type="region of interest" description="Disordered" evidence="14">
    <location>
        <begin position="84"/>
        <end position="104"/>
    </location>
</feature>
<dbReference type="FunFam" id="3.30.40.10:FF:000006">
    <property type="entry name" value="CCR4-NOT transcription complex subunit 4"/>
    <property type="match status" value="1"/>
</dbReference>
<keyword evidence="9" id="KW-0804">Transcription</keyword>
<dbReference type="GO" id="GO:0003723">
    <property type="term" value="F:RNA binding"/>
    <property type="evidence" value="ECO:0007669"/>
    <property type="project" value="UniProtKB-UniRule"/>
</dbReference>
<evidence type="ECO:0000259" key="15">
    <source>
        <dbReference type="PROSITE" id="PS50089"/>
    </source>
</evidence>
<feature type="compositionally biased region" description="Basic and acidic residues" evidence="14">
    <location>
        <begin position="1145"/>
        <end position="1156"/>
    </location>
</feature>
<dbReference type="SMART" id="SM00361">
    <property type="entry name" value="RRM_1"/>
    <property type="match status" value="1"/>
</dbReference>
<evidence type="ECO:0000256" key="6">
    <source>
        <dbReference type="ARBA" id="ARBA00022884"/>
    </source>
</evidence>
<evidence type="ECO:0000256" key="7">
    <source>
        <dbReference type="ARBA" id="ARBA00023015"/>
    </source>
</evidence>
<evidence type="ECO:0000256" key="11">
    <source>
        <dbReference type="PROSITE-ProRule" id="PRU00176"/>
    </source>
</evidence>
<feature type="domain" description="RRM" evidence="16">
    <location>
        <begin position="120"/>
        <end position="208"/>
    </location>
</feature>
<feature type="compositionally biased region" description="Basic and acidic residues" evidence="14">
    <location>
        <begin position="345"/>
        <end position="357"/>
    </location>
</feature>
<dbReference type="InterPro" id="IPR035979">
    <property type="entry name" value="RBD_domain_sf"/>
</dbReference>
<evidence type="ECO:0000259" key="16">
    <source>
        <dbReference type="PROSITE" id="PS50102"/>
    </source>
</evidence>
<dbReference type="GO" id="GO:0005634">
    <property type="term" value="C:nucleus"/>
    <property type="evidence" value="ECO:0007669"/>
    <property type="project" value="UniProtKB-SubCell"/>
</dbReference>
<comment type="subcellular location">
    <subcellularLocation>
        <location evidence="1">Nucleus</location>
    </subcellularLocation>
</comment>
<dbReference type="PANTHER" id="PTHR12603:SF0">
    <property type="entry name" value="CCR4-NOT TRANSCRIPTION COMPLEX SUBUNIT 4"/>
    <property type="match status" value="1"/>
</dbReference>
<evidence type="ECO:0000256" key="2">
    <source>
        <dbReference type="ARBA" id="ARBA00022491"/>
    </source>
</evidence>
<proteinExistence type="predicted"/>
<accession>A0A0B1P451</accession>